<keyword evidence="2" id="KW-1185">Reference proteome</keyword>
<protein>
    <submittedName>
        <fullName evidence="1">Uncharacterized protein</fullName>
    </submittedName>
</protein>
<name>A0ABR3APE2_PHYBL</name>
<accession>A0ABR3APE2</accession>
<organism evidence="1 2">
    <name type="scientific">Phycomyces blakesleeanus</name>
    <dbReference type="NCBI Taxonomy" id="4837"/>
    <lineage>
        <taxon>Eukaryota</taxon>
        <taxon>Fungi</taxon>
        <taxon>Fungi incertae sedis</taxon>
        <taxon>Mucoromycota</taxon>
        <taxon>Mucoromycotina</taxon>
        <taxon>Mucoromycetes</taxon>
        <taxon>Mucorales</taxon>
        <taxon>Phycomycetaceae</taxon>
        <taxon>Phycomyces</taxon>
    </lineage>
</organism>
<gene>
    <name evidence="1" type="ORF">J3Q64DRAFT_1824461</name>
</gene>
<comment type="caution">
    <text evidence="1">The sequence shown here is derived from an EMBL/GenBank/DDBJ whole genome shotgun (WGS) entry which is preliminary data.</text>
</comment>
<dbReference type="Proteomes" id="UP001448207">
    <property type="component" value="Unassembled WGS sequence"/>
</dbReference>
<reference evidence="1 2" key="1">
    <citation type="submission" date="2024-04" db="EMBL/GenBank/DDBJ databases">
        <title>Symmetric and asymmetric DNA N6-adenine methylation regulates different biological responses in Mucorales.</title>
        <authorList>
            <consortium name="Lawrence Berkeley National Laboratory"/>
            <person name="Lax C."/>
            <person name="Mondo S.J."/>
            <person name="Osorio-Concepcion M."/>
            <person name="Muszewska A."/>
            <person name="Corrochano-Luque M."/>
            <person name="Gutierrez G."/>
            <person name="Riley R."/>
            <person name="Lipzen A."/>
            <person name="Guo J."/>
            <person name="Hundley H."/>
            <person name="Amirebrahimi M."/>
            <person name="Ng V."/>
            <person name="Lorenzo-Gutierrez D."/>
            <person name="Binder U."/>
            <person name="Yang J."/>
            <person name="Song Y."/>
            <person name="Canovas D."/>
            <person name="Navarro E."/>
            <person name="Freitag M."/>
            <person name="Gabaldon T."/>
            <person name="Grigoriev I.V."/>
            <person name="Corrochano L.M."/>
            <person name="Nicolas F.E."/>
            <person name="Garre V."/>
        </authorList>
    </citation>
    <scope>NUCLEOTIDE SEQUENCE [LARGE SCALE GENOMIC DNA]</scope>
    <source>
        <strain evidence="1 2">L51</strain>
    </source>
</reference>
<evidence type="ECO:0000313" key="2">
    <source>
        <dbReference type="Proteomes" id="UP001448207"/>
    </source>
</evidence>
<dbReference type="EMBL" id="JBCLYO010000022">
    <property type="protein sequence ID" value="KAL0079296.1"/>
    <property type="molecule type" value="Genomic_DNA"/>
</dbReference>
<sequence>MMFLSLHPSLVRHVVNSFCYQDICGENATWPTGDFFARHKIKNYRFLPTLKAKNGEKINLSTISANPGWFVPFFFYFRLTMNWRKNIWSTNRTINRYIVAIKIRSNDFFVPLDTNIVTENLSLNDFNISEILSHLNTLLELYDPSVSRKCFTFYQSKLNRSIQPKDKVPLIAFSVGMFEKGTVKFKGVPVCYPVENVEQCGSGTSTHVLNMVTVPLCILSEKGRPKGFKPQKKEISVANRASLTRFRLSQKNCIMTATTQILGYYNFFFFFTNLQRF</sequence>
<evidence type="ECO:0000313" key="1">
    <source>
        <dbReference type="EMBL" id="KAL0079296.1"/>
    </source>
</evidence>
<proteinExistence type="predicted"/>